<keyword evidence="4" id="KW-0732">Signal</keyword>
<sequence>MKNPVTLPNTEHSSVLSPLSHSQITNISVFYLLHLSSSPASVYPHLIMSAFVFALLLLAMAGHSNAAWCACKGLSDAVLQKTLDYACGAGADCNPIHQNGPCFNPNSVRAHCNFAVNSYFQKKGQAAGSCDFSGTATVTATDPSPAGCVYPATASSTTPMTTGPTTGTANTSGSPYVTNPNSGVLGGVNNGLGPSGAGMNTDISHGGISFQQGTLFSFMTVTSIISALALF</sequence>
<keyword evidence="8" id="KW-0449">Lipoprotein</keyword>
<keyword evidence="9" id="KW-0812">Transmembrane</keyword>
<proteinExistence type="predicted"/>
<dbReference type="PANTHER" id="PTHR31044:SF25">
    <property type="entry name" value="PLASMODESMATA CALLOSE-BINDING PROTEIN 3"/>
    <property type="match status" value="1"/>
</dbReference>
<dbReference type="Gene3D" id="1.20.58.1040">
    <property type="match status" value="1"/>
</dbReference>
<feature type="domain" description="X8" evidence="10">
    <location>
        <begin position="67"/>
        <end position="150"/>
    </location>
</feature>
<organism evidence="11 12">
    <name type="scientific">Capsicum baccatum</name>
    <name type="common">Peruvian pepper</name>
    <dbReference type="NCBI Taxonomy" id="33114"/>
    <lineage>
        <taxon>Eukaryota</taxon>
        <taxon>Viridiplantae</taxon>
        <taxon>Streptophyta</taxon>
        <taxon>Embryophyta</taxon>
        <taxon>Tracheophyta</taxon>
        <taxon>Spermatophyta</taxon>
        <taxon>Magnoliopsida</taxon>
        <taxon>eudicotyledons</taxon>
        <taxon>Gunneridae</taxon>
        <taxon>Pentapetalae</taxon>
        <taxon>asterids</taxon>
        <taxon>lamiids</taxon>
        <taxon>Solanales</taxon>
        <taxon>Solanaceae</taxon>
        <taxon>Solanoideae</taxon>
        <taxon>Capsiceae</taxon>
        <taxon>Capsicum</taxon>
    </lineage>
</organism>
<comment type="caution">
    <text evidence="11">The sequence shown here is derived from an EMBL/GenBank/DDBJ whole genome shotgun (WGS) entry which is preliminary data.</text>
</comment>
<keyword evidence="7" id="KW-0325">Glycoprotein</keyword>
<dbReference type="OrthoDB" id="1930814at2759"/>
<comment type="subcellular location">
    <subcellularLocation>
        <location evidence="1">Cell membrane</location>
        <topology evidence="1">Lipid-anchor</topology>
        <topology evidence="1">GPI-anchor</topology>
    </subcellularLocation>
</comment>
<keyword evidence="5 9" id="KW-0472">Membrane</keyword>
<evidence type="ECO:0000256" key="2">
    <source>
        <dbReference type="ARBA" id="ARBA00022475"/>
    </source>
</evidence>
<evidence type="ECO:0000259" key="10">
    <source>
        <dbReference type="SMART" id="SM00768"/>
    </source>
</evidence>
<keyword evidence="12" id="KW-1185">Reference proteome</keyword>
<protein>
    <submittedName>
        <fullName evidence="11">Plasmodesmata callose-binding protein 3</fullName>
    </submittedName>
</protein>
<keyword evidence="3" id="KW-0336">GPI-anchor</keyword>
<evidence type="ECO:0000256" key="5">
    <source>
        <dbReference type="ARBA" id="ARBA00023136"/>
    </source>
</evidence>
<keyword evidence="2" id="KW-1003">Cell membrane</keyword>
<gene>
    <name evidence="11" type="ORF">CQW23_11876</name>
</gene>
<evidence type="ECO:0000256" key="8">
    <source>
        <dbReference type="ARBA" id="ARBA00023288"/>
    </source>
</evidence>
<evidence type="ECO:0000313" key="12">
    <source>
        <dbReference type="Proteomes" id="UP000224567"/>
    </source>
</evidence>
<keyword evidence="6" id="KW-1015">Disulfide bond</keyword>
<dbReference type="Proteomes" id="UP000224567">
    <property type="component" value="Unassembled WGS sequence"/>
</dbReference>
<evidence type="ECO:0000256" key="9">
    <source>
        <dbReference type="SAM" id="Phobius"/>
    </source>
</evidence>
<accession>A0A2G2WQZ1</accession>
<name>A0A2G2WQZ1_CAPBA</name>
<reference evidence="12" key="2">
    <citation type="journal article" date="2017" name="J. Anim. Genet.">
        <title>Multiple reference genome sequences of hot pepper reveal the massive evolution of plant disease resistance genes by retroduplication.</title>
        <authorList>
            <person name="Kim S."/>
            <person name="Park J."/>
            <person name="Yeom S.-I."/>
            <person name="Kim Y.-M."/>
            <person name="Seo E."/>
            <person name="Kim K.-T."/>
            <person name="Kim M.-S."/>
            <person name="Lee J.M."/>
            <person name="Cheong K."/>
            <person name="Shin H.-S."/>
            <person name="Kim S.-B."/>
            <person name="Han K."/>
            <person name="Lee J."/>
            <person name="Park M."/>
            <person name="Lee H.-A."/>
            <person name="Lee H.-Y."/>
            <person name="Lee Y."/>
            <person name="Oh S."/>
            <person name="Lee J.H."/>
            <person name="Choi E."/>
            <person name="Choi E."/>
            <person name="Lee S.E."/>
            <person name="Jeon J."/>
            <person name="Kim H."/>
            <person name="Choi G."/>
            <person name="Song H."/>
            <person name="Lee J."/>
            <person name="Lee S.-C."/>
            <person name="Kwon J.-K."/>
            <person name="Lee H.-Y."/>
            <person name="Koo N."/>
            <person name="Hong Y."/>
            <person name="Kim R.W."/>
            <person name="Kang W.-H."/>
            <person name="Huh J.H."/>
            <person name="Kang B.-C."/>
            <person name="Yang T.-J."/>
            <person name="Lee Y.-H."/>
            <person name="Bennetzen J.L."/>
            <person name="Choi D."/>
        </authorList>
    </citation>
    <scope>NUCLEOTIDE SEQUENCE [LARGE SCALE GENOMIC DNA]</scope>
    <source>
        <strain evidence="12">cv. PBC81</strain>
    </source>
</reference>
<evidence type="ECO:0000313" key="11">
    <source>
        <dbReference type="EMBL" id="PHT47668.1"/>
    </source>
</evidence>
<reference evidence="11 12" key="1">
    <citation type="journal article" date="2017" name="Genome Biol.">
        <title>New reference genome sequences of hot pepper reveal the massive evolution of plant disease-resistance genes by retroduplication.</title>
        <authorList>
            <person name="Kim S."/>
            <person name="Park J."/>
            <person name="Yeom S.I."/>
            <person name="Kim Y.M."/>
            <person name="Seo E."/>
            <person name="Kim K.T."/>
            <person name="Kim M.S."/>
            <person name="Lee J.M."/>
            <person name="Cheong K."/>
            <person name="Shin H.S."/>
            <person name="Kim S.B."/>
            <person name="Han K."/>
            <person name="Lee J."/>
            <person name="Park M."/>
            <person name="Lee H.A."/>
            <person name="Lee H.Y."/>
            <person name="Lee Y."/>
            <person name="Oh S."/>
            <person name="Lee J.H."/>
            <person name="Choi E."/>
            <person name="Choi E."/>
            <person name="Lee S.E."/>
            <person name="Jeon J."/>
            <person name="Kim H."/>
            <person name="Choi G."/>
            <person name="Song H."/>
            <person name="Lee J."/>
            <person name="Lee S.C."/>
            <person name="Kwon J.K."/>
            <person name="Lee H.Y."/>
            <person name="Koo N."/>
            <person name="Hong Y."/>
            <person name="Kim R.W."/>
            <person name="Kang W.H."/>
            <person name="Huh J.H."/>
            <person name="Kang B.C."/>
            <person name="Yang T.J."/>
            <person name="Lee Y.H."/>
            <person name="Bennetzen J.L."/>
            <person name="Choi D."/>
        </authorList>
    </citation>
    <scope>NUCLEOTIDE SEQUENCE [LARGE SCALE GENOMIC DNA]</scope>
    <source>
        <strain evidence="12">cv. PBC81</strain>
    </source>
</reference>
<feature type="transmembrane region" description="Helical" evidence="9">
    <location>
        <begin position="42"/>
        <end position="62"/>
    </location>
</feature>
<dbReference type="GO" id="GO:0005886">
    <property type="term" value="C:plasma membrane"/>
    <property type="evidence" value="ECO:0007669"/>
    <property type="project" value="UniProtKB-SubCell"/>
</dbReference>
<dbReference type="InterPro" id="IPR044788">
    <property type="entry name" value="X8_dom_prot"/>
</dbReference>
<evidence type="ECO:0000256" key="7">
    <source>
        <dbReference type="ARBA" id="ARBA00023180"/>
    </source>
</evidence>
<evidence type="ECO:0000256" key="1">
    <source>
        <dbReference type="ARBA" id="ARBA00004609"/>
    </source>
</evidence>
<dbReference type="EMBL" id="MLFT02000005">
    <property type="protein sequence ID" value="PHT47668.1"/>
    <property type="molecule type" value="Genomic_DNA"/>
</dbReference>
<keyword evidence="9" id="KW-1133">Transmembrane helix</keyword>
<dbReference type="GO" id="GO:0098552">
    <property type="term" value="C:side of membrane"/>
    <property type="evidence" value="ECO:0007669"/>
    <property type="project" value="UniProtKB-KW"/>
</dbReference>
<dbReference type="SMART" id="SM00768">
    <property type="entry name" value="X8"/>
    <property type="match status" value="1"/>
</dbReference>
<dbReference type="GO" id="GO:0009506">
    <property type="term" value="C:plasmodesma"/>
    <property type="evidence" value="ECO:0007669"/>
    <property type="project" value="UniProtKB-ARBA"/>
</dbReference>
<dbReference type="InterPro" id="IPR012946">
    <property type="entry name" value="X8"/>
</dbReference>
<dbReference type="AlphaFoldDB" id="A0A2G2WQZ1"/>
<dbReference type="FunFam" id="1.20.58.1040:FF:000001">
    <property type="entry name" value="Glucan endo-1,3-beta-glucosidase 4"/>
    <property type="match status" value="1"/>
</dbReference>
<evidence type="ECO:0000256" key="3">
    <source>
        <dbReference type="ARBA" id="ARBA00022622"/>
    </source>
</evidence>
<evidence type="ECO:0000256" key="6">
    <source>
        <dbReference type="ARBA" id="ARBA00023157"/>
    </source>
</evidence>
<dbReference type="STRING" id="33114.A0A2G2WQZ1"/>
<evidence type="ECO:0000256" key="4">
    <source>
        <dbReference type="ARBA" id="ARBA00022729"/>
    </source>
</evidence>
<dbReference type="PANTHER" id="PTHR31044">
    <property type="entry name" value="BETA-1,3 GLUCANASE"/>
    <property type="match status" value="1"/>
</dbReference>
<dbReference type="Pfam" id="PF07983">
    <property type="entry name" value="X8"/>
    <property type="match status" value="1"/>
</dbReference>